<keyword evidence="2 3" id="KW-0808">Transferase</keyword>
<dbReference type="InterPro" id="IPR012328">
    <property type="entry name" value="Chalcone/stilbene_synt_C"/>
</dbReference>
<dbReference type="GO" id="GO:0030639">
    <property type="term" value="P:polyketide biosynthetic process"/>
    <property type="evidence" value="ECO:0007669"/>
    <property type="project" value="TreeGrafter"/>
</dbReference>
<dbReference type="GO" id="GO:0016747">
    <property type="term" value="F:acyltransferase activity, transferring groups other than amino-acyl groups"/>
    <property type="evidence" value="ECO:0007669"/>
    <property type="project" value="InterPro"/>
</dbReference>
<evidence type="ECO:0000256" key="1">
    <source>
        <dbReference type="ARBA" id="ARBA00005531"/>
    </source>
</evidence>
<evidence type="ECO:0000256" key="3">
    <source>
        <dbReference type="RuleBase" id="RU003633"/>
    </source>
</evidence>
<dbReference type="InterPro" id="IPR011141">
    <property type="entry name" value="Polyketide_synthase_type-III"/>
</dbReference>
<evidence type="ECO:0000313" key="8">
    <source>
        <dbReference type="Proteomes" id="UP000233524"/>
    </source>
</evidence>
<evidence type="ECO:0000313" key="7">
    <source>
        <dbReference type="EMBL" id="PKS05057.1"/>
    </source>
</evidence>
<dbReference type="InterPro" id="IPR001099">
    <property type="entry name" value="Chalcone/stilbene_synt_N"/>
</dbReference>
<dbReference type="Gene3D" id="3.40.47.10">
    <property type="match status" value="2"/>
</dbReference>
<keyword evidence="8" id="KW-1185">Reference proteome</keyword>
<comment type="similarity">
    <text evidence="1 3">Belongs to the thiolase-like superfamily. Chalcone/stilbene synthases family.</text>
</comment>
<organism evidence="7 8">
    <name type="scientific">Lomentospora prolificans</name>
    <dbReference type="NCBI Taxonomy" id="41688"/>
    <lineage>
        <taxon>Eukaryota</taxon>
        <taxon>Fungi</taxon>
        <taxon>Dikarya</taxon>
        <taxon>Ascomycota</taxon>
        <taxon>Pezizomycotina</taxon>
        <taxon>Sordariomycetes</taxon>
        <taxon>Hypocreomycetidae</taxon>
        <taxon>Microascales</taxon>
        <taxon>Microascaceae</taxon>
        <taxon>Lomentospora</taxon>
    </lineage>
</organism>
<dbReference type="OrthoDB" id="329835at2759"/>
<dbReference type="Pfam" id="PF02797">
    <property type="entry name" value="Chal_sti_synt_C"/>
    <property type="match status" value="1"/>
</dbReference>
<dbReference type="AlphaFoldDB" id="A0A2N3MY08"/>
<evidence type="ECO:0000256" key="4">
    <source>
        <dbReference type="SAM" id="MobiDB-lite"/>
    </source>
</evidence>
<sequence length="477" mass="50791">KNRIKTQSKGKRSKCTMEAPSTFGELGLSIIGLGTEYPPHLLRADSLNTLSKRFYPESPAMTKVLAINQYTGIDARSSIGTPEHPAVNQEKAPRIDELHELYMSDGVPLAIAAAQKAIDEAKIDLRQITHIVSTSCTNSANPGFDHYVVKGLGITHPVEKVLLHGVGCSGGLAALRTAANLALGHTARGKPARILCVALEISTPMVRSELDSINELQETRIGVALFSDCGSALVLSNGIGQPAKPVYDLLGWDHRIIPDTEGDLGFDVHPNGWKVVLTPRVPKLTGEVVKPTFTDLMGMLPSLPQGYASPPDFDWAMHPGGATILSGAEKAMGIQPEHMRASYDTYINHGNSSSATIYSVMDRLRSKEMDVLAPGGRAREYVVGCAFGPGITVEMCMLKRNMRAGQGITGLQTPPETESEGSRSEAGDEAEAGGPSGNVKSTNVPAVPAAAQGSRNDVEHDATLAFIAEALENLDLD</sequence>
<dbReference type="VEuPathDB" id="FungiDB:jhhlp_008424"/>
<feature type="region of interest" description="Disordered" evidence="4">
    <location>
        <begin position="407"/>
        <end position="458"/>
    </location>
</feature>
<dbReference type="Proteomes" id="UP000233524">
    <property type="component" value="Unassembled WGS sequence"/>
</dbReference>
<feature type="domain" description="Chalcone/stilbene synthase N-terminal" evidence="5">
    <location>
        <begin position="83"/>
        <end position="235"/>
    </location>
</feature>
<dbReference type="SUPFAM" id="SSF53901">
    <property type="entry name" value="Thiolase-like"/>
    <property type="match status" value="2"/>
</dbReference>
<dbReference type="InterPro" id="IPR016039">
    <property type="entry name" value="Thiolase-like"/>
</dbReference>
<dbReference type="PANTHER" id="PTHR11877:SF46">
    <property type="entry name" value="TYPE III POLYKETIDE SYNTHASE A"/>
    <property type="match status" value="1"/>
</dbReference>
<evidence type="ECO:0000256" key="2">
    <source>
        <dbReference type="ARBA" id="ARBA00022679"/>
    </source>
</evidence>
<feature type="domain" description="Chalcone/stilbene synthase C-terminal" evidence="6">
    <location>
        <begin position="255"/>
        <end position="399"/>
    </location>
</feature>
<dbReference type="STRING" id="41688.A0A2N3MY08"/>
<gene>
    <name evidence="7" type="ORF">jhhlp_008424</name>
</gene>
<accession>A0A2N3MY08</accession>
<keyword evidence="3" id="KW-0012">Acyltransferase</keyword>
<comment type="caution">
    <text evidence="7">The sequence shown here is derived from an EMBL/GenBank/DDBJ whole genome shotgun (WGS) entry which is preliminary data.</text>
</comment>
<dbReference type="InParanoid" id="A0A2N3MY08"/>
<feature type="non-terminal residue" evidence="7">
    <location>
        <position position="1"/>
    </location>
</feature>
<name>A0A2N3MY08_9PEZI</name>
<evidence type="ECO:0000259" key="5">
    <source>
        <dbReference type="Pfam" id="PF00195"/>
    </source>
</evidence>
<dbReference type="EMBL" id="NLAX01001623">
    <property type="protein sequence ID" value="PKS05057.1"/>
    <property type="molecule type" value="Genomic_DNA"/>
</dbReference>
<dbReference type="CDD" id="cd00831">
    <property type="entry name" value="CHS_like"/>
    <property type="match status" value="1"/>
</dbReference>
<evidence type="ECO:0000259" key="6">
    <source>
        <dbReference type="Pfam" id="PF02797"/>
    </source>
</evidence>
<reference evidence="7 8" key="1">
    <citation type="journal article" date="2017" name="G3 (Bethesda)">
        <title>First Draft Genome Sequence of the Pathogenic Fungus Lomentospora prolificans (Formerly Scedosporium prolificans).</title>
        <authorList>
            <person name="Luo R."/>
            <person name="Zimin A."/>
            <person name="Workman R."/>
            <person name="Fan Y."/>
            <person name="Pertea G."/>
            <person name="Grossman N."/>
            <person name="Wear M.P."/>
            <person name="Jia B."/>
            <person name="Miller H."/>
            <person name="Casadevall A."/>
            <person name="Timp W."/>
            <person name="Zhang S.X."/>
            <person name="Salzberg S.L."/>
        </authorList>
    </citation>
    <scope>NUCLEOTIDE SEQUENCE [LARGE SCALE GENOMIC DNA]</scope>
    <source>
        <strain evidence="7 8">JHH-5317</strain>
    </source>
</reference>
<dbReference type="Pfam" id="PF00195">
    <property type="entry name" value="Chal_sti_synt_N"/>
    <property type="match status" value="1"/>
</dbReference>
<proteinExistence type="inferred from homology"/>
<dbReference type="PANTHER" id="PTHR11877">
    <property type="entry name" value="HYDROXYMETHYLGLUTARYL-COA SYNTHASE"/>
    <property type="match status" value="1"/>
</dbReference>
<protein>
    <submittedName>
        <fullName evidence="7">Uncharacterized protein</fullName>
    </submittedName>
</protein>